<dbReference type="InterPro" id="IPR000160">
    <property type="entry name" value="GGDEF_dom"/>
</dbReference>
<dbReference type="NCBIfam" id="TIGR00254">
    <property type="entry name" value="GGDEF"/>
    <property type="match status" value="1"/>
</dbReference>
<dbReference type="Proteomes" id="UP000254291">
    <property type="component" value="Unassembled WGS sequence"/>
</dbReference>
<feature type="transmembrane region" description="Helical" evidence="1">
    <location>
        <begin position="88"/>
        <end position="106"/>
    </location>
</feature>
<gene>
    <name evidence="3" type="primary">ydaM_2</name>
    <name evidence="3" type="ORF">NCTC10742_02500</name>
</gene>
<evidence type="ECO:0000256" key="1">
    <source>
        <dbReference type="SAM" id="Phobius"/>
    </source>
</evidence>
<dbReference type="PANTHER" id="PTHR45138:SF9">
    <property type="entry name" value="DIGUANYLATE CYCLASE DGCM-RELATED"/>
    <property type="match status" value="1"/>
</dbReference>
<feature type="transmembrane region" description="Helical" evidence="1">
    <location>
        <begin position="33"/>
        <end position="53"/>
    </location>
</feature>
<dbReference type="InterPro" id="IPR029787">
    <property type="entry name" value="Nucleotide_cyclase"/>
</dbReference>
<feature type="transmembrane region" description="Helical" evidence="1">
    <location>
        <begin position="134"/>
        <end position="153"/>
    </location>
</feature>
<dbReference type="SMART" id="SM00267">
    <property type="entry name" value="GGDEF"/>
    <property type="match status" value="1"/>
</dbReference>
<feature type="domain" description="GGDEF" evidence="2">
    <location>
        <begin position="225"/>
        <end position="355"/>
    </location>
</feature>
<proteinExistence type="predicted"/>
<dbReference type="PROSITE" id="PS50887">
    <property type="entry name" value="GGDEF"/>
    <property type="match status" value="1"/>
</dbReference>
<feature type="transmembrane region" description="Helical" evidence="1">
    <location>
        <begin position="59"/>
        <end position="81"/>
    </location>
</feature>
<reference evidence="3 4" key="1">
    <citation type="submission" date="2018-06" db="EMBL/GenBank/DDBJ databases">
        <authorList>
            <consortium name="Pathogen Informatics"/>
            <person name="Doyle S."/>
        </authorList>
    </citation>
    <scope>NUCLEOTIDE SEQUENCE [LARGE SCALE GENOMIC DNA]</scope>
    <source>
        <strain evidence="3 4">NCTC10742</strain>
    </source>
</reference>
<keyword evidence="3" id="KW-0808">Transferase</keyword>
<dbReference type="RefSeq" id="WP_115327304.1">
    <property type="nucleotide sequence ID" value="NZ_JACKST010000141.1"/>
</dbReference>
<name>A0A378SMC2_9MYCO</name>
<evidence type="ECO:0000313" key="4">
    <source>
        <dbReference type="Proteomes" id="UP000254291"/>
    </source>
</evidence>
<accession>A0A378SMC2</accession>
<evidence type="ECO:0000313" key="3">
    <source>
        <dbReference type="EMBL" id="STZ43278.1"/>
    </source>
</evidence>
<dbReference type="GO" id="GO:0043709">
    <property type="term" value="P:cell adhesion involved in single-species biofilm formation"/>
    <property type="evidence" value="ECO:0007669"/>
    <property type="project" value="TreeGrafter"/>
</dbReference>
<dbReference type="GO" id="GO:1902201">
    <property type="term" value="P:negative regulation of bacterial-type flagellum-dependent cell motility"/>
    <property type="evidence" value="ECO:0007669"/>
    <property type="project" value="TreeGrafter"/>
</dbReference>
<organism evidence="3 4">
    <name type="scientific">Mycolicibacterium gilvum</name>
    <dbReference type="NCBI Taxonomy" id="1804"/>
    <lineage>
        <taxon>Bacteria</taxon>
        <taxon>Bacillati</taxon>
        <taxon>Actinomycetota</taxon>
        <taxon>Actinomycetes</taxon>
        <taxon>Mycobacteriales</taxon>
        <taxon>Mycobacteriaceae</taxon>
        <taxon>Mycolicibacterium</taxon>
    </lineage>
</organism>
<dbReference type="InterPro" id="IPR050469">
    <property type="entry name" value="Diguanylate_Cyclase"/>
</dbReference>
<dbReference type="AlphaFoldDB" id="A0A378SMC2"/>
<dbReference type="CDD" id="cd01949">
    <property type="entry name" value="GGDEF"/>
    <property type="match status" value="1"/>
</dbReference>
<keyword evidence="1" id="KW-1133">Transmembrane helix</keyword>
<evidence type="ECO:0000259" key="2">
    <source>
        <dbReference type="PROSITE" id="PS50887"/>
    </source>
</evidence>
<feature type="transmembrane region" description="Helical" evidence="1">
    <location>
        <begin position="112"/>
        <end position="129"/>
    </location>
</feature>
<dbReference type="InterPro" id="IPR043128">
    <property type="entry name" value="Rev_trsase/Diguanyl_cyclase"/>
</dbReference>
<dbReference type="EC" id="2.7.7.65" evidence="3"/>
<sequence length="358" mass="38482">MSRIRQRWAQPDHYHWLSGYLGDRNLQGFTRRMMGLINLVLAIVPALMVLSPSGPDTGFGVAAGLVLSVLCALMAGVWFLHWPTRAESIAFSILSNISIAVVALSWPDPLTGLLGCITFAALAGYVAFFHSSHYLVMVLATAAGVAIICTADITAGGDAYLAAVAFMMIAVAVLAVPFSAQVLVHLLGDDALHSHTDPLTGLRNRRGFYRSVRRLLRAAPDRDLNFLTVAMIDLDRFKQINDTRGHATGDRLLVSISGCLCHCARGEAVVGRVGGEEFLIAEATRDDDAEALAERLRLAIASTSWGITASVGVACRRLNGDADTRELLGDLIEAADSAMYEAKRSGGNQYRRARESAA</sequence>
<dbReference type="GO" id="GO:0052621">
    <property type="term" value="F:diguanylate cyclase activity"/>
    <property type="evidence" value="ECO:0007669"/>
    <property type="project" value="UniProtKB-EC"/>
</dbReference>
<feature type="transmembrane region" description="Helical" evidence="1">
    <location>
        <begin position="159"/>
        <end position="178"/>
    </location>
</feature>
<keyword evidence="3" id="KW-0548">Nucleotidyltransferase</keyword>
<dbReference type="EMBL" id="UGQM01000001">
    <property type="protein sequence ID" value="STZ43278.1"/>
    <property type="molecule type" value="Genomic_DNA"/>
</dbReference>
<dbReference type="Pfam" id="PF00990">
    <property type="entry name" value="GGDEF"/>
    <property type="match status" value="1"/>
</dbReference>
<dbReference type="GO" id="GO:0005886">
    <property type="term" value="C:plasma membrane"/>
    <property type="evidence" value="ECO:0007669"/>
    <property type="project" value="TreeGrafter"/>
</dbReference>
<keyword evidence="1" id="KW-0472">Membrane</keyword>
<keyword evidence="1" id="KW-0812">Transmembrane</keyword>
<protein>
    <submittedName>
        <fullName evidence="3">Diguanylate cyclase</fullName>
        <ecNumber evidence="3">2.7.7.65</ecNumber>
    </submittedName>
</protein>
<dbReference type="PANTHER" id="PTHR45138">
    <property type="entry name" value="REGULATORY COMPONENTS OF SENSORY TRANSDUCTION SYSTEM"/>
    <property type="match status" value="1"/>
</dbReference>
<dbReference type="Gene3D" id="3.30.70.270">
    <property type="match status" value="1"/>
</dbReference>
<dbReference type="SUPFAM" id="SSF55073">
    <property type="entry name" value="Nucleotide cyclase"/>
    <property type="match status" value="1"/>
</dbReference>